<feature type="transmembrane region" description="Helical" evidence="8">
    <location>
        <begin position="203"/>
        <end position="223"/>
    </location>
</feature>
<feature type="domain" description="Guanylate cyclase" evidence="9">
    <location>
        <begin position="467"/>
        <end position="657"/>
    </location>
</feature>
<keyword evidence="2 8" id="KW-0812">Transmembrane</keyword>
<dbReference type="EMBL" id="JAAPAO010000234">
    <property type="protein sequence ID" value="KAF4666470.1"/>
    <property type="molecule type" value="Genomic_DNA"/>
</dbReference>
<keyword evidence="11" id="KW-1185">Reference proteome</keyword>
<dbReference type="PANTHER" id="PTHR11920:SF335">
    <property type="entry name" value="GUANYLATE CYCLASE"/>
    <property type="match status" value="1"/>
</dbReference>
<feature type="transmembrane region" description="Helical" evidence="8">
    <location>
        <begin position="369"/>
        <end position="391"/>
    </location>
</feature>
<evidence type="ECO:0000256" key="8">
    <source>
        <dbReference type="SAM" id="Phobius"/>
    </source>
</evidence>
<evidence type="ECO:0000256" key="5">
    <source>
        <dbReference type="ARBA" id="ARBA00023136"/>
    </source>
</evidence>
<evidence type="ECO:0000313" key="11">
    <source>
        <dbReference type="Proteomes" id="UP000591131"/>
    </source>
</evidence>
<dbReference type="Proteomes" id="UP000591131">
    <property type="component" value="Unassembled WGS sequence"/>
</dbReference>
<evidence type="ECO:0000313" key="10">
    <source>
        <dbReference type="EMBL" id="KAF4666470.1"/>
    </source>
</evidence>
<dbReference type="SUPFAM" id="SSF55073">
    <property type="entry name" value="Nucleotide cyclase"/>
    <property type="match status" value="1"/>
</dbReference>
<name>A0A7J6M5N3_PERCH</name>
<dbReference type="Gene3D" id="3.30.70.1230">
    <property type="entry name" value="Nucleotide cyclase"/>
    <property type="match status" value="1"/>
</dbReference>
<dbReference type="Pfam" id="PF00211">
    <property type="entry name" value="Guanylate_cyc"/>
    <property type="match status" value="1"/>
</dbReference>
<dbReference type="PANTHER" id="PTHR11920">
    <property type="entry name" value="GUANYLYL CYCLASE"/>
    <property type="match status" value="1"/>
</dbReference>
<dbReference type="SMART" id="SM00044">
    <property type="entry name" value="CYCc"/>
    <property type="match status" value="1"/>
</dbReference>
<dbReference type="InterPro" id="IPR050401">
    <property type="entry name" value="Cyclic_nucleotide_synthase"/>
</dbReference>
<reference evidence="10 11" key="1">
    <citation type="submission" date="2020-04" db="EMBL/GenBank/DDBJ databases">
        <title>Perkinsus chesapeaki whole genome sequence.</title>
        <authorList>
            <person name="Bogema D.R."/>
        </authorList>
    </citation>
    <scope>NUCLEOTIDE SEQUENCE [LARGE SCALE GENOMIC DNA]</scope>
    <source>
        <strain evidence="10">ATCC PRA-425</strain>
    </source>
</reference>
<organism evidence="10 11">
    <name type="scientific">Perkinsus chesapeaki</name>
    <name type="common">Clam parasite</name>
    <name type="synonym">Perkinsus andrewsi</name>
    <dbReference type="NCBI Taxonomy" id="330153"/>
    <lineage>
        <taxon>Eukaryota</taxon>
        <taxon>Sar</taxon>
        <taxon>Alveolata</taxon>
        <taxon>Perkinsozoa</taxon>
        <taxon>Perkinsea</taxon>
        <taxon>Perkinsida</taxon>
        <taxon>Perkinsidae</taxon>
        <taxon>Perkinsus</taxon>
    </lineage>
</organism>
<feature type="transmembrane region" description="Helical" evidence="8">
    <location>
        <begin position="337"/>
        <end position="357"/>
    </location>
</feature>
<dbReference type="InterPro" id="IPR029787">
    <property type="entry name" value="Nucleotide_cyclase"/>
</dbReference>
<accession>A0A7J6M5N3</accession>
<protein>
    <submittedName>
        <fullName evidence="10">Nitrogen permease regulator 2</fullName>
    </submittedName>
</protein>
<evidence type="ECO:0000256" key="2">
    <source>
        <dbReference type="ARBA" id="ARBA00022692"/>
    </source>
</evidence>
<dbReference type="CDD" id="cd07302">
    <property type="entry name" value="CHD"/>
    <property type="match status" value="1"/>
</dbReference>
<evidence type="ECO:0000256" key="1">
    <source>
        <dbReference type="ARBA" id="ARBA00004370"/>
    </source>
</evidence>
<evidence type="ECO:0000259" key="9">
    <source>
        <dbReference type="PROSITE" id="PS50125"/>
    </source>
</evidence>
<evidence type="ECO:0000256" key="3">
    <source>
        <dbReference type="ARBA" id="ARBA00022741"/>
    </source>
</evidence>
<dbReference type="GO" id="GO:0016020">
    <property type="term" value="C:membrane"/>
    <property type="evidence" value="ECO:0007669"/>
    <property type="project" value="UniProtKB-SubCell"/>
</dbReference>
<dbReference type="InterPro" id="IPR001054">
    <property type="entry name" value="A/G_cyclase"/>
</dbReference>
<dbReference type="GO" id="GO:0016829">
    <property type="term" value="F:lyase activity"/>
    <property type="evidence" value="ECO:0007669"/>
    <property type="project" value="UniProtKB-KW"/>
</dbReference>
<dbReference type="GO" id="GO:0009190">
    <property type="term" value="P:cyclic nucleotide biosynthetic process"/>
    <property type="evidence" value="ECO:0007669"/>
    <property type="project" value="InterPro"/>
</dbReference>
<dbReference type="OrthoDB" id="354346at2759"/>
<proteinExistence type="predicted"/>
<evidence type="ECO:0000256" key="7">
    <source>
        <dbReference type="SAM" id="MobiDB-lite"/>
    </source>
</evidence>
<evidence type="ECO:0000256" key="4">
    <source>
        <dbReference type="ARBA" id="ARBA00022989"/>
    </source>
</evidence>
<evidence type="ECO:0000256" key="6">
    <source>
        <dbReference type="ARBA" id="ARBA00023239"/>
    </source>
</evidence>
<feature type="transmembrane region" description="Helical" evidence="8">
    <location>
        <begin position="255"/>
        <end position="274"/>
    </location>
</feature>
<keyword evidence="5 8" id="KW-0472">Membrane</keyword>
<comment type="subcellular location">
    <subcellularLocation>
        <location evidence="1">Membrane</location>
    </subcellularLocation>
</comment>
<feature type="region of interest" description="Disordered" evidence="7">
    <location>
        <begin position="591"/>
        <end position="611"/>
    </location>
</feature>
<feature type="transmembrane region" description="Helical" evidence="8">
    <location>
        <begin position="286"/>
        <end position="304"/>
    </location>
</feature>
<comment type="caution">
    <text evidence="10">The sequence shown here is derived from an EMBL/GenBank/DDBJ whole genome shotgun (WGS) entry which is preliminary data.</text>
</comment>
<sequence length="734" mass="82230">MAADSGIICVDAADLTAVLLDRSNIPDKHLKKIILDIFEKRVDRYAQANATEDSPPVKASDVLLRFYDDVKMIYEQLPADDISSPIVEDSITDFCADLWLAFDPNAQDVKRRCRGVVISARDLVVTEKQSTLNPAWQLLPLRARLSLSHSPTRWNDIPYSTMGRDNLWKDLGQPINRLSLQFYKSAKLEKGFQVNHSLHADRLGVMWTTVLVLFVLVVTWFRYRLLMTKAGSFYYCSDDTEKTMTILKYAATEPLMMFALVGILEIIVCLALRGRRTLLLDFFDDLQACYSLLAACLTLLWMHLGPKVMDWYCWPPERTYTLALTYILSASAFSLRWTQYVFVCIAITACAIILHLLPSGAHDGQFPSLSILPTATFYVVVITCVILLTIYKYVYEGVLREDFVLHLSLAKEAGRCNALLTNVLPERILDTLKKRQDVVDSMEGVRRDSGLVLSRELGITESVKDVTIMFSDIPGFTALSMKISPREIVLTLNELFCLFDELAQEEGLSKIKTDGNHYMAAAGLPQSNLIHAPAVCRMALRMMDEVARRNASITRRSKGITNALECWGTIHEVNCDAIQYIYEDSSGAESDSTAQLTEQEDSFPASSSDTSGSVFLGIPVPLRVGIDSGDCIGGVIGRKKFIYDIWGDCVNTASRMVEYGEIGCIQITDATKQWLDVLAPGCFETESRGVYNVKGKGPMLTHFLLDEIKDYKAVIRELPEPSDVSSSSVRRRVF</sequence>
<keyword evidence="4 8" id="KW-1133">Transmembrane helix</keyword>
<keyword evidence="3" id="KW-0547">Nucleotide-binding</keyword>
<dbReference type="GO" id="GO:0000166">
    <property type="term" value="F:nucleotide binding"/>
    <property type="evidence" value="ECO:0007669"/>
    <property type="project" value="UniProtKB-KW"/>
</dbReference>
<dbReference type="AlphaFoldDB" id="A0A7J6M5N3"/>
<keyword evidence="6" id="KW-0456">Lyase</keyword>
<dbReference type="GO" id="GO:0035556">
    <property type="term" value="P:intracellular signal transduction"/>
    <property type="evidence" value="ECO:0007669"/>
    <property type="project" value="InterPro"/>
</dbReference>
<gene>
    <name evidence="10" type="primary">NPR2_2</name>
    <name evidence="10" type="ORF">FOL47_004071</name>
</gene>
<dbReference type="PROSITE" id="PS50125">
    <property type="entry name" value="GUANYLATE_CYCLASE_2"/>
    <property type="match status" value="1"/>
</dbReference>